<dbReference type="GO" id="GO:0000976">
    <property type="term" value="F:transcription cis-regulatory region binding"/>
    <property type="evidence" value="ECO:0007669"/>
    <property type="project" value="TreeGrafter"/>
</dbReference>
<dbReference type="GO" id="GO:0010113">
    <property type="term" value="P:negative regulation of systemic acquired resistance"/>
    <property type="evidence" value="ECO:0007669"/>
    <property type="project" value="TreeGrafter"/>
</dbReference>
<name>A0A9R0Y1E1_TRITD</name>
<reference evidence="1 2" key="1">
    <citation type="submission" date="2017-09" db="EMBL/GenBank/DDBJ databases">
        <authorList>
            <consortium name="International Durum Wheat Genome Sequencing Consortium (IDWGSC)"/>
            <person name="Milanesi L."/>
        </authorList>
    </citation>
    <scope>NUCLEOTIDE SEQUENCE [LARGE SCALE GENOMIC DNA]</scope>
    <source>
        <strain evidence="2">cv. Svevo</strain>
    </source>
</reference>
<protein>
    <submittedName>
        <fullName evidence="1">Uncharacterized protein</fullName>
    </submittedName>
</protein>
<dbReference type="Gramene" id="TRITD6Av1G132880.1">
    <property type="protein sequence ID" value="TRITD6Av1G132880.1"/>
    <property type="gene ID" value="TRITD6Av1G132880"/>
</dbReference>
<dbReference type="PANTHER" id="PTHR37243">
    <property type="entry name" value="NEGATIVE REGULATOR OF SYSTEMIC ACQUIRED RESISTANCE SNI1"/>
    <property type="match status" value="1"/>
</dbReference>
<sequence length="507" mass="56903">MYDAVFQIFQSSSSLELTIASFHLLMELGKQYPRVYLTNSGSHPTLVIVKESWSPFLLGNNVASGELGRNTSRSDHLFDSLRFSLLTEAMVEASNDTGANNGLKHIENMVLFQYLVRTLEADFVPRHIAYKESLDWVIIRESVLSVLLGSRKLVFKMFVKNCISLLNQHQREVEDDISSKSASDLDSSLTFSLLEFEREALISVKKLFIMVINLDLIRKEADKLGLTSRADGLSQWLLQNDAPRRANDTAGVIIVRSGRPRSRVSPGTSQLGLPLNATQPRRAHHLPMLTEGDTSMKMTTPRASLPPNPEGFGFSPRYYVSVLGLHVVLQAFTEWKWKLQIILLYFSRYQVKSAVRTRRSDNSQQDLTVESALSMFSSEASAKAMVKMMCPEVAQLLLAHAYQISVIHVPTLMFFCCSDILPFTAIYILGYNFDNHKTFQVCLSVDGDSSEANDAAKMMGASLLEISCKFVLAFQNLRKINTNIQISQFEKEALFTAATLTRKLQNG</sequence>
<dbReference type="AlphaFoldDB" id="A0A9R0Y1E1"/>
<organism evidence="1 2">
    <name type="scientific">Triticum turgidum subsp. durum</name>
    <name type="common">Durum wheat</name>
    <name type="synonym">Triticum durum</name>
    <dbReference type="NCBI Taxonomy" id="4567"/>
    <lineage>
        <taxon>Eukaryota</taxon>
        <taxon>Viridiplantae</taxon>
        <taxon>Streptophyta</taxon>
        <taxon>Embryophyta</taxon>
        <taxon>Tracheophyta</taxon>
        <taxon>Spermatophyta</taxon>
        <taxon>Magnoliopsida</taxon>
        <taxon>Liliopsida</taxon>
        <taxon>Poales</taxon>
        <taxon>Poaceae</taxon>
        <taxon>BOP clade</taxon>
        <taxon>Pooideae</taxon>
        <taxon>Triticodae</taxon>
        <taxon>Triticeae</taxon>
        <taxon>Triticinae</taxon>
        <taxon>Triticum</taxon>
    </lineage>
</organism>
<dbReference type="InterPro" id="IPR034561">
    <property type="entry name" value="SNI1"/>
</dbReference>
<keyword evidence="2" id="KW-1185">Reference proteome</keyword>
<dbReference type="GO" id="GO:0045892">
    <property type="term" value="P:negative regulation of DNA-templated transcription"/>
    <property type="evidence" value="ECO:0007669"/>
    <property type="project" value="InterPro"/>
</dbReference>
<dbReference type="GO" id="GO:0005634">
    <property type="term" value="C:nucleus"/>
    <property type="evidence" value="ECO:0007669"/>
    <property type="project" value="InterPro"/>
</dbReference>
<dbReference type="EMBL" id="LT934121">
    <property type="protein sequence ID" value="VAI46654.1"/>
    <property type="molecule type" value="Genomic_DNA"/>
</dbReference>
<gene>
    <name evidence="1" type="ORF">TRITD_6Av1G132880</name>
</gene>
<proteinExistence type="predicted"/>
<dbReference type="GO" id="GO:0030915">
    <property type="term" value="C:Smc5-Smc6 complex"/>
    <property type="evidence" value="ECO:0007669"/>
    <property type="project" value="InterPro"/>
</dbReference>
<dbReference type="Proteomes" id="UP000324705">
    <property type="component" value="Chromosome 6A"/>
</dbReference>
<dbReference type="PANTHER" id="PTHR37243:SF2">
    <property type="entry name" value="NEGATIVE REGULATOR OF SYSTEMIC ACQUIRED RESISTANCE SNI1"/>
    <property type="match status" value="1"/>
</dbReference>
<evidence type="ECO:0000313" key="2">
    <source>
        <dbReference type="Proteomes" id="UP000324705"/>
    </source>
</evidence>
<dbReference type="GO" id="GO:0006974">
    <property type="term" value="P:DNA damage response"/>
    <property type="evidence" value="ECO:0007669"/>
    <property type="project" value="InterPro"/>
</dbReference>
<evidence type="ECO:0000313" key="1">
    <source>
        <dbReference type="EMBL" id="VAI46654.1"/>
    </source>
</evidence>
<accession>A0A9R0Y1E1</accession>